<evidence type="ECO:0000313" key="2">
    <source>
        <dbReference type="Proteomes" id="UP000074119"/>
    </source>
</evidence>
<evidence type="ECO:0000313" key="1">
    <source>
        <dbReference type="EMBL" id="AMO67053.1"/>
    </source>
</evidence>
<dbReference type="Proteomes" id="UP000074119">
    <property type="component" value="Chromosome"/>
</dbReference>
<gene>
    <name evidence="1" type="ORF">AZF00_01475</name>
</gene>
<organism evidence="1 2">
    <name type="scientific">Zhongshania aliphaticivorans</name>
    <dbReference type="NCBI Taxonomy" id="1470434"/>
    <lineage>
        <taxon>Bacteria</taxon>
        <taxon>Pseudomonadati</taxon>
        <taxon>Pseudomonadota</taxon>
        <taxon>Gammaproteobacteria</taxon>
        <taxon>Cellvibrionales</taxon>
        <taxon>Spongiibacteraceae</taxon>
        <taxon>Zhongshania</taxon>
    </lineage>
</organism>
<dbReference type="KEGG" id="zal:AZF00_01475"/>
<accession>A0A127M1E9</accession>
<evidence type="ECO:0008006" key="3">
    <source>
        <dbReference type="Google" id="ProtNLM"/>
    </source>
</evidence>
<dbReference type="EMBL" id="CP014544">
    <property type="protein sequence ID" value="AMO67053.1"/>
    <property type="molecule type" value="Genomic_DNA"/>
</dbReference>
<protein>
    <recommendedName>
        <fullName evidence="3">RiboL-PSP-HEPN domain-containing protein</fullName>
    </recommendedName>
</protein>
<dbReference type="RefSeq" id="WP_008251129.1">
    <property type="nucleotide sequence ID" value="NZ_CP014544.1"/>
</dbReference>
<name>A0A127M1E9_9GAMM</name>
<dbReference type="AlphaFoldDB" id="A0A127M1E9"/>
<reference evidence="1 2" key="1">
    <citation type="submission" date="2015-12" db="EMBL/GenBank/DDBJ databases">
        <authorList>
            <person name="Shamseldin A."/>
            <person name="Moawad H."/>
            <person name="Abd El-Rahim W.M."/>
            <person name="Sadowsky M.J."/>
        </authorList>
    </citation>
    <scope>NUCLEOTIDE SEQUENCE [LARGE SCALE GENOMIC DNA]</scope>
    <source>
        <strain evidence="1 2">SM2</strain>
    </source>
</reference>
<sequence>MGKLPEWPIDPLENFMEKAKHLARIVDLSIGGIKVTTTLPKAIKALDNYHKSIGTDVDEQRSLDMQEQSDFAQDEVNRNFPIIYGQAVVSLWSLLELCVKDVVATWIKNDQEVLLKDPFLNMKIKLGEYLALNEDDRNIFLVDLLEKEVSSGIKNGINRFETLLKAVEMSGRTPANMNNIFFEFGQIRNALAHRGDRVDLRLSTACPWLDLEVGSELKVNERMYGKYLQASFSYVTILIARSGMRHDVNFDETLHSIFDSYGEVWKGN</sequence>
<proteinExistence type="predicted"/>
<dbReference type="STRING" id="1470434.AZF00_01475"/>